<dbReference type="PANTHER" id="PTHR33124">
    <property type="entry name" value="TRANSCRIPTION FACTOR IBH1-LIKE 1"/>
    <property type="match status" value="1"/>
</dbReference>
<sequence length="141" mass="15786">MTEEQKEASNPNPRNAMQAFHFLRALARLRTAASSASLGRRCRAIRRAAYSSMASASGRRRIWSRAVLRRGARRVSPAPCSRRTDGKREPGTTDELRRLVPGGEAMDFCTLLEETADFIDRLSTQVRLMGDIADHLTKRSP</sequence>
<dbReference type="Proteomes" id="UP000639772">
    <property type="component" value="Chromosome 12"/>
</dbReference>
<dbReference type="EMBL" id="JADCNL010000012">
    <property type="protein sequence ID" value="KAG0458187.1"/>
    <property type="molecule type" value="Genomic_DNA"/>
</dbReference>
<dbReference type="InterPro" id="IPR044660">
    <property type="entry name" value="IBH1-like"/>
</dbReference>
<evidence type="ECO:0000256" key="3">
    <source>
        <dbReference type="SAM" id="MobiDB-lite"/>
    </source>
</evidence>
<dbReference type="PANTHER" id="PTHR33124:SF40">
    <property type="entry name" value="TRANSCRIPTION FACTOR IBH1"/>
    <property type="match status" value="1"/>
</dbReference>
<evidence type="ECO:0000313" key="7">
    <source>
        <dbReference type="Proteomes" id="UP000639772"/>
    </source>
</evidence>
<dbReference type="EMBL" id="JADCNM010000012">
    <property type="protein sequence ID" value="KAG0459905.1"/>
    <property type="molecule type" value="Genomic_DNA"/>
</dbReference>
<gene>
    <name evidence="5" type="ORF">HPP92_023033</name>
    <name evidence="4" type="ORF">HPP92_023344</name>
</gene>
<comment type="caution">
    <text evidence="5">The sequence shown here is derived from an EMBL/GenBank/DDBJ whole genome shotgun (WGS) entry which is preliminary data.</text>
</comment>
<feature type="compositionally biased region" description="Basic and acidic residues" evidence="3">
    <location>
        <begin position="82"/>
        <end position="95"/>
    </location>
</feature>
<keyword evidence="1" id="KW-0805">Transcription regulation</keyword>
<evidence type="ECO:0000256" key="1">
    <source>
        <dbReference type="ARBA" id="ARBA00023015"/>
    </source>
</evidence>
<evidence type="ECO:0000313" key="6">
    <source>
        <dbReference type="Proteomes" id="UP000636800"/>
    </source>
</evidence>
<dbReference type="AlphaFoldDB" id="A0A835PTD2"/>
<name>A0A835PTD2_VANPL</name>
<dbReference type="Proteomes" id="UP000636800">
    <property type="component" value="Chromosome 12"/>
</dbReference>
<keyword evidence="2" id="KW-0804">Transcription</keyword>
<evidence type="ECO:0000256" key="2">
    <source>
        <dbReference type="ARBA" id="ARBA00023163"/>
    </source>
</evidence>
<organism evidence="5 7">
    <name type="scientific">Vanilla planifolia</name>
    <name type="common">Vanilla</name>
    <dbReference type="NCBI Taxonomy" id="51239"/>
    <lineage>
        <taxon>Eukaryota</taxon>
        <taxon>Viridiplantae</taxon>
        <taxon>Streptophyta</taxon>
        <taxon>Embryophyta</taxon>
        <taxon>Tracheophyta</taxon>
        <taxon>Spermatophyta</taxon>
        <taxon>Magnoliopsida</taxon>
        <taxon>Liliopsida</taxon>
        <taxon>Asparagales</taxon>
        <taxon>Orchidaceae</taxon>
        <taxon>Vanilloideae</taxon>
        <taxon>Vanilleae</taxon>
        <taxon>Vanilla</taxon>
    </lineage>
</organism>
<dbReference type="GO" id="GO:0006355">
    <property type="term" value="P:regulation of DNA-templated transcription"/>
    <property type="evidence" value="ECO:0007669"/>
    <property type="project" value="InterPro"/>
</dbReference>
<evidence type="ECO:0000313" key="4">
    <source>
        <dbReference type="EMBL" id="KAG0458187.1"/>
    </source>
</evidence>
<dbReference type="OrthoDB" id="786845at2759"/>
<protein>
    <submittedName>
        <fullName evidence="5">Uncharacterized protein</fullName>
    </submittedName>
</protein>
<proteinExistence type="predicted"/>
<keyword evidence="6" id="KW-1185">Reference proteome</keyword>
<accession>A0A835PTD2</accession>
<reference evidence="6 7" key="1">
    <citation type="journal article" date="2020" name="Nat. Food">
        <title>A phased Vanilla planifolia genome enables genetic improvement of flavour and production.</title>
        <authorList>
            <person name="Hasing T."/>
            <person name="Tang H."/>
            <person name="Brym M."/>
            <person name="Khazi F."/>
            <person name="Huang T."/>
            <person name="Chambers A.H."/>
        </authorList>
    </citation>
    <scope>NUCLEOTIDE SEQUENCE [LARGE SCALE GENOMIC DNA]</scope>
    <source>
        <tissue evidence="5">Leaf</tissue>
    </source>
</reference>
<evidence type="ECO:0000313" key="5">
    <source>
        <dbReference type="EMBL" id="KAG0459905.1"/>
    </source>
</evidence>
<feature type="region of interest" description="Disordered" evidence="3">
    <location>
        <begin position="71"/>
        <end position="95"/>
    </location>
</feature>